<dbReference type="STRING" id="708187.A0A1Q8RV84"/>
<gene>
    <name evidence="1" type="ORF">CCHL11_00157</name>
</gene>
<dbReference type="Proteomes" id="UP000186583">
    <property type="component" value="Unassembled WGS sequence"/>
</dbReference>
<reference evidence="1 2" key="1">
    <citation type="submission" date="2016-11" db="EMBL/GenBank/DDBJ databases">
        <title>Draft Genome Assembly of Colletotrichum chlorophyti a pathogen of herbaceous plants.</title>
        <authorList>
            <person name="Gan P."/>
            <person name="Narusaka M."/>
            <person name="Tsushima A."/>
            <person name="Narusaka Y."/>
            <person name="Takano Y."/>
            <person name="Shirasu K."/>
        </authorList>
    </citation>
    <scope>NUCLEOTIDE SEQUENCE [LARGE SCALE GENOMIC DNA]</scope>
    <source>
        <strain evidence="1 2">NTL11</strain>
    </source>
</reference>
<proteinExistence type="predicted"/>
<comment type="caution">
    <text evidence="1">The sequence shown here is derived from an EMBL/GenBank/DDBJ whole genome shotgun (WGS) entry which is preliminary data.</text>
</comment>
<protein>
    <submittedName>
        <fullName evidence="1">Uncharacterized protein</fullName>
    </submittedName>
</protein>
<evidence type="ECO:0000313" key="2">
    <source>
        <dbReference type="Proteomes" id="UP000186583"/>
    </source>
</evidence>
<evidence type="ECO:0000313" key="1">
    <source>
        <dbReference type="EMBL" id="OLN88140.1"/>
    </source>
</evidence>
<keyword evidence="2" id="KW-1185">Reference proteome</keyword>
<dbReference type="EMBL" id="MPGH01000088">
    <property type="protein sequence ID" value="OLN88140.1"/>
    <property type="molecule type" value="Genomic_DNA"/>
</dbReference>
<dbReference type="OrthoDB" id="184880at2759"/>
<accession>A0A1Q8RV84</accession>
<dbReference type="AlphaFoldDB" id="A0A1Q8RV84"/>
<organism evidence="1 2">
    <name type="scientific">Colletotrichum chlorophyti</name>
    <dbReference type="NCBI Taxonomy" id="708187"/>
    <lineage>
        <taxon>Eukaryota</taxon>
        <taxon>Fungi</taxon>
        <taxon>Dikarya</taxon>
        <taxon>Ascomycota</taxon>
        <taxon>Pezizomycotina</taxon>
        <taxon>Sordariomycetes</taxon>
        <taxon>Hypocreomycetidae</taxon>
        <taxon>Glomerellales</taxon>
        <taxon>Glomerellaceae</taxon>
        <taxon>Colletotrichum</taxon>
    </lineage>
</organism>
<sequence>MVDQPDPEYLLVETNHEVKRLQDQHAWHRACRWPGSLLRDLAKNVPSSAQLVGLDLMRSFLPPSEGNIQHLAGDICDPPATNLVGVIDLTHVRYTLPGCGRIGIDKSVSNLMDLFTGRSKEPSATNDFLTIAGAFFEKGVMGADLASKLDEAFTKAGLENVCLQRVEFPAGRRLGNEKAAKLSIDSLKVTVPTLAGAAKGKLSVMRR</sequence>
<name>A0A1Q8RV84_9PEZI</name>